<dbReference type="Pfam" id="PF02311">
    <property type="entry name" value="AraC_binding"/>
    <property type="match status" value="1"/>
</dbReference>
<dbReference type="Pfam" id="PF12833">
    <property type="entry name" value="HTH_18"/>
    <property type="match status" value="1"/>
</dbReference>
<dbReference type="AlphaFoldDB" id="A0A9X4AHB9"/>
<reference evidence="5" key="1">
    <citation type="submission" date="2022-06" db="EMBL/GenBank/DDBJ databases">
        <title>Aquibacillus sp. a new bacterium isolated from soil saline samples.</title>
        <authorList>
            <person name="Galisteo C."/>
            <person name="De La Haba R."/>
            <person name="Sanchez-Porro C."/>
            <person name="Ventosa A."/>
        </authorList>
    </citation>
    <scope>NUCLEOTIDE SEQUENCE</scope>
    <source>
        <strain evidence="5">3ASR75-54</strain>
    </source>
</reference>
<dbReference type="PROSITE" id="PS00041">
    <property type="entry name" value="HTH_ARAC_FAMILY_1"/>
    <property type="match status" value="1"/>
</dbReference>
<dbReference type="EMBL" id="JAMQKC010000018">
    <property type="protein sequence ID" value="MDC3418028.1"/>
    <property type="molecule type" value="Genomic_DNA"/>
</dbReference>
<dbReference type="InterPro" id="IPR003313">
    <property type="entry name" value="AraC-bd"/>
</dbReference>
<evidence type="ECO:0000313" key="5">
    <source>
        <dbReference type="EMBL" id="MDC3418028.1"/>
    </source>
</evidence>
<evidence type="ECO:0000256" key="3">
    <source>
        <dbReference type="ARBA" id="ARBA00023163"/>
    </source>
</evidence>
<dbReference type="InterPro" id="IPR018060">
    <property type="entry name" value="HTH_AraC"/>
</dbReference>
<dbReference type="InterPro" id="IPR018062">
    <property type="entry name" value="HTH_AraC-typ_CS"/>
</dbReference>
<keyword evidence="2" id="KW-0238">DNA-binding</keyword>
<dbReference type="InterPro" id="IPR020449">
    <property type="entry name" value="Tscrpt_reg_AraC-type_HTH"/>
</dbReference>
<dbReference type="PANTHER" id="PTHR43280:SF2">
    <property type="entry name" value="HTH-TYPE TRANSCRIPTIONAL REGULATOR EXSA"/>
    <property type="match status" value="1"/>
</dbReference>
<dbReference type="GO" id="GO:0003700">
    <property type="term" value="F:DNA-binding transcription factor activity"/>
    <property type="evidence" value="ECO:0007669"/>
    <property type="project" value="InterPro"/>
</dbReference>
<comment type="caution">
    <text evidence="5">The sequence shown here is derived from an EMBL/GenBank/DDBJ whole genome shotgun (WGS) entry which is preliminary data.</text>
</comment>
<evidence type="ECO:0000313" key="6">
    <source>
        <dbReference type="Proteomes" id="UP001145069"/>
    </source>
</evidence>
<dbReference type="RefSeq" id="WP_272447091.1">
    <property type="nucleotide sequence ID" value="NZ_JAMQKC010000018.1"/>
</dbReference>
<organism evidence="5 6">
    <name type="scientific">Aquibacillus salsiterrae</name>
    <dbReference type="NCBI Taxonomy" id="2950439"/>
    <lineage>
        <taxon>Bacteria</taxon>
        <taxon>Bacillati</taxon>
        <taxon>Bacillota</taxon>
        <taxon>Bacilli</taxon>
        <taxon>Bacillales</taxon>
        <taxon>Bacillaceae</taxon>
        <taxon>Aquibacillus</taxon>
    </lineage>
</organism>
<dbReference type="SUPFAM" id="SSF51215">
    <property type="entry name" value="Regulatory protein AraC"/>
    <property type="match status" value="1"/>
</dbReference>
<feature type="domain" description="HTH araC/xylS-type" evidence="4">
    <location>
        <begin position="184"/>
        <end position="282"/>
    </location>
</feature>
<sequence length="294" mass="34315">MNKMNDYNSYGFKLKGEHQTRVAGIHSIGKENRSNELYQWDGLRRNESGRIVFQYTLEGQGAIRIGKQTHPLSKGKAFFVEIPSDHCYYLPDESVHWEFIFITLYGQEAARYYQEITEKHGHILDLETNARPIKHIFHLLHKVETTGIHHAYELSGYAYSFLMECMQFFEHDQNKVDKLPVAIAKTIKFMEQQYQEDLTLADLVDVSGLSKYHFTRLFHKTVDDTPIKYLTKLRMNHALELLQNMDLTIDEVARNVGYANANYFSKVFKSIVDVTPSEYRNSKSIMPVNQLFLD</sequence>
<proteinExistence type="predicted"/>
<name>A0A9X4AHB9_9BACI</name>
<dbReference type="PRINTS" id="PR00032">
    <property type="entry name" value="HTHARAC"/>
</dbReference>
<dbReference type="PROSITE" id="PS01124">
    <property type="entry name" value="HTH_ARAC_FAMILY_2"/>
    <property type="match status" value="1"/>
</dbReference>
<keyword evidence="1" id="KW-0805">Transcription regulation</keyword>
<dbReference type="Gene3D" id="1.10.10.60">
    <property type="entry name" value="Homeodomain-like"/>
    <property type="match status" value="2"/>
</dbReference>
<evidence type="ECO:0000256" key="2">
    <source>
        <dbReference type="ARBA" id="ARBA00023125"/>
    </source>
</evidence>
<dbReference type="InterPro" id="IPR037923">
    <property type="entry name" value="HTH-like"/>
</dbReference>
<dbReference type="GO" id="GO:0043565">
    <property type="term" value="F:sequence-specific DNA binding"/>
    <property type="evidence" value="ECO:0007669"/>
    <property type="project" value="InterPro"/>
</dbReference>
<accession>A0A9X4AHB9</accession>
<dbReference type="PANTHER" id="PTHR43280">
    <property type="entry name" value="ARAC-FAMILY TRANSCRIPTIONAL REGULATOR"/>
    <property type="match status" value="1"/>
</dbReference>
<keyword evidence="3" id="KW-0804">Transcription</keyword>
<dbReference type="InterPro" id="IPR009057">
    <property type="entry name" value="Homeodomain-like_sf"/>
</dbReference>
<evidence type="ECO:0000256" key="1">
    <source>
        <dbReference type="ARBA" id="ARBA00023015"/>
    </source>
</evidence>
<protein>
    <submittedName>
        <fullName evidence="5">AraC family transcriptional regulator</fullName>
    </submittedName>
</protein>
<dbReference type="SUPFAM" id="SSF46689">
    <property type="entry name" value="Homeodomain-like"/>
    <property type="match status" value="2"/>
</dbReference>
<gene>
    <name evidence="5" type="ORF">NC799_14140</name>
</gene>
<evidence type="ECO:0000259" key="4">
    <source>
        <dbReference type="PROSITE" id="PS01124"/>
    </source>
</evidence>
<dbReference type="SMART" id="SM00342">
    <property type="entry name" value="HTH_ARAC"/>
    <property type="match status" value="1"/>
</dbReference>
<dbReference type="Proteomes" id="UP001145069">
    <property type="component" value="Unassembled WGS sequence"/>
</dbReference>
<dbReference type="Gene3D" id="2.60.120.280">
    <property type="entry name" value="Regulatory protein AraC"/>
    <property type="match status" value="1"/>
</dbReference>
<keyword evidence="6" id="KW-1185">Reference proteome</keyword>